<dbReference type="OrthoDB" id="419483at2"/>
<sequence>MKEKLTNKLFFKISLFSLYTAFTLEAGMSNAETVSKLEDWRFDPEALQLEIILSAPSQPRYFFLSQPSRIVVDLPSTKLGYVSTQQNFSGAIKSIRVSQLNADVTRIVMDLMPGTFINPNQVQLQPVSPENPTRWVLSPVTVSNNTYSIPTNIFPSYQQIPHPRLYYPPPPSQNQPFPTTTYYNQQSTINNQQLPTTTYYNQQSTINNQQLPTTTYYNQQSTINNQQLPTTTYYNQQSTINNQQPLVTVPPLLPDNPSQPPNSTLPPAIFPNQSGNLNSIPFFPTPDLLNYPFPNSSNNQITNPNPGAIEFGKPLPNNTQ</sequence>
<accession>A0A1U7GZQ4</accession>
<evidence type="ECO:0000259" key="2">
    <source>
        <dbReference type="Pfam" id="PF11741"/>
    </source>
</evidence>
<dbReference type="Proteomes" id="UP000186391">
    <property type="component" value="Unassembled WGS sequence"/>
</dbReference>
<organism evidence="3 4">
    <name type="scientific">Fischerella major NIES-592</name>
    <dbReference type="NCBI Taxonomy" id="210994"/>
    <lineage>
        <taxon>Bacteria</taxon>
        <taxon>Bacillati</taxon>
        <taxon>Cyanobacteriota</taxon>
        <taxon>Cyanophyceae</taxon>
        <taxon>Nostocales</taxon>
        <taxon>Hapalosiphonaceae</taxon>
        <taxon>Fischerella</taxon>
    </lineage>
</organism>
<reference evidence="3 4" key="1">
    <citation type="submission" date="2016-11" db="EMBL/GenBank/DDBJ databases">
        <title>Draft Genome Sequences of Nine Cyanobacterial Strains from Diverse Habitats.</title>
        <authorList>
            <person name="Zhu T."/>
            <person name="Hou S."/>
            <person name="Lu X."/>
            <person name="Hess W.R."/>
        </authorList>
    </citation>
    <scope>NUCLEOTIDE SEQUENCE [LARGE SCALE GENOMIC DNA]</scope>
    <source>
        <strain evidence="3 4">NIES-592</strain>
    </source>
</reference>
<protein>
    <submittedName>
        <fullName evidence="3">AMIN domain-containing protein</fullName>
    </submittedName>
</protein>
<dbReference type="InterPro" id="IPR021731">
    <property type="entry name" value="AMIN_dom"/>
</dbReference>
<dbReference type="EMBL" id="MRCA01000005">
    <property type="protein sequence ID" value="OKH14013.1"/>
    <property type="molecule type" value="Genomic_DNA"/>
</dbReference>
<proteinExistence type="predicted"/>
<dbReference type="RefSeq" id="WP_073555838.1">
    <property type="nucleotide sequence ID" value="NZ_MRCA01000005.1"/>
</dbReference>
<feature type="region of interest" description="Disordered" evidence="1">
    <location>
        <begin position="298"/>
        <end position="320"/>
    </location>
</feature>
<evidence type="ECO:0000256" key="1">
    <source>
        <dbReference type="SAM" id="MobiDB-lite"/>
    </source>
</evidence>
<dbReference type="AlphaFoldDB" id="A0A1U7GZQ4"/>
<dbReference type="Gene3D" id="2.60.40.3500">
    <property type="match status" value="1"/>
</dbReference>
<evidence type="ECO:0000313" key="4">
    <source>
        <dbReference type="Proteomes" id="UP000186391"/>
    </source>
</evidence>
<keyword evidence="4" id="KW-1185">Reference proteome</keyword>
<comment type="caution">
    <text evidence="3">The sequence shown here is derived from an EMBL/GenBank/DDBJ whole genome shotgun (WGS) entry which is preliminary data.</text>
</comment>
<dbReference type="Pfam" id="PF11741">
    <property type="entry name" value="AMIN"/>
    <property type="match status" value="1"/>
</dbReference>
<name>A0A1U7GZQ4_9CYAN</name>
<gene>
    <name evidence="3" type="ORF">NIES592_11890</name>
</gene>
<feature type="domain" description="AMIN" evidence="2">
    <location>
        <begin position="40"/>
        <end position="136"/>
    </location>
</feature>
<evidence type="ECO:0000313" key="3">
    <source>
        <dbReference type="EMBL" id="OKH14013.1"/>
    </source>
</evidence>